<reference evidence="2 3" key="1">
    <citation type="journal article" date="2014" name="Int. J. Syst. Evol. Microbiol.">
        <title>Complete genome sequence of Corynebacterium casei LMG S-19264T (=DSM 44701T), isolated from a smear-ripened cheese.</title>
        <authorList>
            <consortium name="US DOE Joint Genome Institute (JGI-PGF)"/>
            <person name="Walter F."/>
            <person name="Albersmeier A."/>
            <person name="Kalinowski J."/>
            <person name="Ruckert C."/>
        </authorList>
    </citation>
    <scope>NUCLEOTIDE SEQUENCE [LARGE SCALE GENOMIC DNA]</scope>
    <source>
        <strain evidence="2 3">CGMCC 4.7206</strain>
    </source>
</reference>
<proteinExistence type="predicted"/>
<evidence type="ECO:0000313" key="3">
    <source>
        <dbReference type="Proteomes" id="UP000597989"/>
    </source>
</evidence>
<evidence type="ECO:0000313" key="2">
    <source>
        <dbReference type="EMBL" id="GGI92242.1"/>
    </source>
</evidence>
<sequence>MINFDQVLNDPLMPNSIHPHYDTGDGIHANITGQQALADYISLPARLAR</sequence>
<dbReference type="Proteomes" id="UP000597989">
    <property type="component" value="Unassembled WGS sequence"/>
</dbReference>
<evidence type="ECO:0000313" key="1">
    <source>
        <dbReference type="EMBL" id="GAA0528192.1"/>
    </source>
</evidence>
<comment type="caution">
    <text evidence="2">The sequence shown here is derived from an EMBL/GenBank/DDBJ whole genome shotgun (WGS) entry which is preliminary data.</text>
</comment>
<name>A0A917NDH6_9PSEU</name>
<keyword evidence="4" id="KW-1185">Reference proteome</keyword>
<reference evidence="1" key="4">
    <citation type="submission" date="2023-12" db="EMBL/GenBank/DDBJ databases">
        <authorList>
            <person name="Sun Q."/>
            <person name="Inoue M."/>
        </authorList>
    </citation>
    <scope>NUCLEOTIDE SEQUENCE</scope>
    <source>
        <strain evidence="1">JCM 10664</strain>
    </source>
</reference>
<reference evidence="2" key="3">
    <citation type="submission" date="2020-09" db="EMBL/GenBank/DDBJ databases">
        <authorList>
            <person name="Sun Q."/>
            <person name="Zhou Y."/>
        </authorList>
    </citation>
    <scope>NUCLEOTIDE SEQUENCE</scope>
    <source>
        <strain evidence="2">CGMCC 4.7206</strain>
    </source>
</reference>
<dbReference type="SUPFAM" id="SSF52266">
    <property type="entry name" value="SGNH hydrolase"/>
    <property type="match status" value="1"/>
</dbReference>
<dbReference type="Proteomes" id="UP001500220">
    <property type="component" value="Unassembled WGS sequence"/>
</dbReference>
<evidence type="ECO:0000313" key="4">
    <source>
        <dbReference type="Proteomes" id="UP001500220"/>
    </source>
</evidence>
<gene>
    <name evidence="1" type="ORF">GCM10009545_33150</name>
    <name evidence="2" type="ORF">GCM10011581_31760</name>
</gene>
<reference evidence="1 4" key="2">
    <citation type="journal article" date="2019" name="Int. J. Syst. Evol. Microbiol.">
        <title>The Global Catalogue of Microorganisms (GCM) 10K type strain sequencing project: providing services to taxonomists for standard genome sequencing and annotation.</title>
        <authorList>
            <consortium name="The Broad Institute Genomics Platform"/>
            <consortium name="The Broad Institute Genome Sequencing Center for Infectious Disease"/>
            <person name="Wu L."/>
            <person name="Ma J."/>
        </authorList>
    </citation>
    <scope>NUCLEOTIDE SEQUENCE [LARGE SCALE GENOMIC DNA]</scope>
    <source>
        <strain evidence="1 4">JCM 10664</strain>
    </source>
</reference>
<dbReference type="EMBL" id="BAAAHC010000013">
    <property type="protein sequence ID" value="GAA0528192.1"/>
    <property type="molecule type" value="Genomic_DNA"/>
</dbReference>
<accession>A0A917NDH6</accession>
<protein>
    <submittedName>
        <fullName evidence="2">Uncharacterized protein</fullName>
    </submittedName>
</protein>
<organism evidence="2 3">
    <name type="scientific">Saccharopolyspora thermophila</name>
    <dbReference type="NCBI Taxonomy" id="89367"/>
    <lineage>
        <taxon>Bacteria</taxon>
        <taxon>Bacillati</taxon>
        <taxon>Actinomycetota</taxon>
        <taxon>Actinomycetes</taxon>
        <taxon>Pseudonocardiales</taxon>
        <taxon>Pseudonocardiaceae</taxon>
        <taxon>Saccharopolyspora</taxon>
    </lineage>
</organism>
<dbReference type="AlphaFoldDB" id="A0A917NDH6"/>
<dbReference type="RefSeq" id="WP_188988362.1">
    <property type="nucleotide sequence ID" value="NZ_BAAAHC010000013.1"/>
</dbReference>
<dbReference type="EMBL" id="BMMT01000010">
    <property type="protein sequence ID" value="GGI92242.1"/>
    <property type="molecule type" value="Genomic_DNA"/>
</dbReference>